<feature type="domain" description="Outer membrane lipoprotein BamD-like" evidence="2">
    <location>
        <begin position="23"/>
        <end position="116"/>
    </location>
</feature>
<evidence type="ECO:0000259" key="2">
    <source>
        <dbReference type="Pfam" id="PF13525"/>
    </source>
</evidence>
<name>A0A382ALC3_9ZZZZ</name>
<evidence type="ECO:0000256" key="1">
    <source>
        <dbReference type="ARBA" id="ARBA00022729"/>
    </source>
</evidence>
<keyword evidence="1" id="KW-0732">Signal</keyword>
<protein>
    <recommendedName>
        <fullName evidence="2">Outer membrane lipoprotein BamD-like domain-containing protein</fullName>
    </recommendedName>
</protein>
<organism evidence="3">
    <name type="scientific">marine metagenome</name>
    <dbReference type="NCBI Taxonomy" id="408172"/>
    <lineage>
        <taxon>unclassified sequences</taxon>
        <taxon>metagenomes</taxon>
        <taxon>ecological metagenomes</taxon>
    </lineage>
</organism>
<proteinExistence type="predicted"/>
<gene>
    <name evidence="3" type="ORF">METZ01_LOCUS155122</name>
</gene>
<reference evidence="3" key="1">
    <citation type="submission" date="2018-05" db="EMBL/GenBank/DDBJ databases">
        <authorList>
            <person name="Lanie J.A."/>
            <person name="Ng W.-L."/>
            <person name="Kazmierczak K.M."/>
            <person name="Andrzejewski T.M."/>
            <person name="Davidsen T.M."/>
            <person name="Wayne K.J."/>
            <person name="Tettelin H."/>
            <person name="Glass J.I."/>
            <person name="Rusch D."/>
            <person name="Podicherti R."/>
            <person name="Tsui H.-C.T."/>
            <person name="Winkler M.E."/>
        </authorList>
    </citation>
    <scope>NUCLEOTIDE SEQUENCE</scope>
</reference>
<dbReference type="Pfam" id="PF13525">
    <property type="entry name" value="YfiO"/>
    <property type="match status" value="1"/>
</dbReference>
<dbReference type="EMBL" id="UINC01025867">
    <property type="protein sequence ID" value="SVB02268.1"/>
    <property type="molecule type" value="Genomic_DNA"/>
</dbReference>
<dbReference type="InterPro" id="IPR011990">
    <property type="entry name" value="TPR-like_helical_dom_sf"/>
</dbReference>
<sequence length="163" mass="18984">MKNIYKPLSIIFLLIVGCSLFKSAEDLYNEANTKRDLGEPKESIVLLKQLISKYANHEKAPDAQYLIAEIYYRDLRDFSIAIEEYENLKNSFPNSSKVPFALFMQGFIYANMLSDFKLAKIFYTEFLNRYSEHELAESVSFELKYLGLDINEIPTLKHLTKTK</sequence>
<evidence type="ECO:0000313" key="3">
    <source>
        <dbReference type="EMBL" id="SVB02268.1"/>
    </source>
</evidence>
<accession>A0A382ALC3</accession>
<dbReference type="InterPro" id="IPR039565">
    <property type="entry name" value="BamD-like"/>
</dbReference>
<dbReference type="PROSITE" id="PS51257">
    <property type="entry name" value="PROKAR_LIPOPROTEIN"/>
    <property type="match status" value="1"/>
</dbReference>
<dbReference type="Gene3D" id="1.25.40.10">
    <property type="entry name" value="Tetratricopeptide repeat domain"/>
    <property type="match status" value="1"/>
</dbReference>
<dbReference type="AlphaFoldDB" id="A0A382ALC3"/>
<dbReference type="SUPFAM" id="SSF48452">
    <property type="entry name" value="TPR-like"/>
    <property type="match status" value="1"/>
</dbReference>